<comment type="subcellular location">
    <subcellularLocation>
        <location evidence="1">Cytoplasmic vesicle</location>
        <location evidence="1">COPII-coated vesicle membrane</location>
        <topology evidence="1">Multi-pass membrane protein</topology>
    </subcellularLocation>
</comment>
<dbReference type="Gene3D" id="2.130.10.10">
    <property type="entry name" value="YVTN repeat-like/Quinoprotein amine dehydrogenase"/>
    <property type="match status" value="2"/>
</dbReference>
<gene>
    <name evidence="9" type="ORF">MFLAVUS_002300</name>
</gene>
<dbReference type="InterPro" id="IPR014756">
    <property type="entry name" value="Ig_E-set"/>
</dbReference>
<dbReference type="PROSITE" id="PS50082">
    <property type="entry name" value="WD_REPEATS_2"/>
    <property type="match status" value="1"/>
</dbReference>
<dbReference type="InterPro" id="IPR050357">
    <property type="entry name" value="Arrestin_domain-protein"/>
</dbReference>
<dbReference type="InterPro" id="IPR011022">
    <property type="entry name" value="Arrestin_C-like"/>
</dbReference>
<evidence type="ECO:0000256" key="7">
    <source>
        <dbReference type="SAM" id="Phobius"/>
    </source>
</evidence>
<reference evidence="9 10" key="1">
    <citation type="submission" date="2024-04" db="EMBL/GenBank/DDBJ databases">
        <title>genome sequences of Mucor flavus KT1a and Helicostylum pulchrum KT1b strains isolated from the surface of a dry-aged beef.</title>
        <authorList>
            <person name="Toyotome T."/>
            <person name="Hosono M."/>
            <person name="Torimaru M."/>
            <person name="Fukuda K."/>
            <person name="Mikami N."/>
        </authorList>
    </citation>
    <scope>NUCLEOTIDE SEQUENCE [LARGE SCALE GENOMIC DNA]</scope>
    <source>
        <strain evidence="9 10">KT1a</strain>
    </source>
</reference>
<dbReference type="Pfam" id="PF00400">
    <property type="entry name" value="WD40"/>
    <property type="match status" value="1"/>
</dbReference>
<dbReference type="SUPFAM" id="SSF50998">
    <property type="entry name" value="Quinoprotein alcohol dehydrogenase-like"/>
    <property type="match status" value="1"/>
</dbReference>
<feature type="repeat" description="WD" evidence="5">
    <location>
        <begin position="1212"/>
        <end position="1234"/>
    </location>
</feature>
<feature type="transmembrane region" description="Helical" evidence="7">
    <location>
        <begin position="682"/>
        <end position="705"/>
    </location>
</feature>
<evidence type="ECO:0000256" key="6">
    <source>
        <dbReference type="SAM" id="MobiDB-lite"/>
    </source>
</evidence>
<organism evidence="9 10">
    <name type="scientific">Mucor flavus</name>
    <dbReference type="NCBI Taxonomy" id="439312"/>
    <lineage>
        <taxon>Eukaryota</taxon>
        <taxon>Fungi</taxon>
        <taxon>Fungi incertae sedis</taxon>
        <taxon>Mucoromycota</taxon>
        <taxon>Mucoromycotina</taxon>
        <taxon>Mucoromycetes</taxon>
        <taxon>Mucorales</taxon>
        <taxon>Mucorineae</taxon>
        <taxon>Mucoraceae</taxon>
        <taxon>Mucor</taxon>
    </lineage>
</organism>
<dbReference type="InterPro" id="IPR014752">
    <property type="entry name" value="Arrestin-like_C"/>
</dbReference>
<dbReference type="InterPro" id="IPR000731">
    <property type="entry name" value="SSD"/>
</dbReference>
<evidence type="ECO:0000256" key="2">
    <source>
        <dbReference type="ARBA" id="ARBA00022548"/>
    </source>
</evidence>
<dbReference type="InterPro" id="IPR053958">
    <property type="entry name" value="HMGCR/SNAP/NPC1-like_SSD"/>
</dbReference>
<feature type="region of interest" description="Disordered" evidence="6">
    <location>
        <begin position="1340"/>
        <end position="1384"/>
    </location>
</feature>
<dbReference type="Gene3D" id="2.60.40.640">
    <property type="match status" value="2"/>
</dbReference>
<dbReference type="PROSITE" id="PS50156">
    <property type="entry name" value="SSD"/>
    <property type="match status" value="1"/>
</dbReference>
<dbReference type="InterPro" id="IPR015943">
    <property type="entry name" value="WD40/YVTN_repeat-like_dom_sf"/>
</dbReference>
<keyword evidence="7" id="KW-0472">Membrane</keyword>
<dbReference type="InterPro" id="IPR011047">
    <property type="entry name" value="Quinoprotein_ADH-like_sf"/>
</dbReference>
<feature type="compositionally biased region" description="Polar residues" evidence="6">
    <location>
        <begin position="1340"/>
        <end position="1366"/>
    </location>
</feature>
<feature type="transmembrane region" description="Helical" evidence="7">
    <location>
        <begin position="880"/>
        <end position="906"/>
    </location>
</feature>
<keyword evidence="7" id="KW-1133">Transmembrane helix</keyword>
<feature type="domain" description="SSD" evidence="8">
    <location>
        <begin position="620"/>
        <end position="748"/>
    </location>
</feature>
<evidence type="ECO:0000259" key="8">
    <source>
        <dbReference type="PROSITE" id="PS50156"/>
    </source>
</evidence>
<feature type="compositionally biased region" description="Polar residues" evidence="6">
    <location>
        <begin position="352"/>
        <end position="363"/>
    </location>
</feature>
<dbReference type="PANTHER" id="PTHR11188:SF17">
    <property type="entry name" value="FI21816P1"/>
    <property type="match status" value="1"/>
</dbReference>
<feature type="transmembrane region" description="Helical" evidence="7">
    <location>
        <begin position="918"/>
        <end position="939"/>
    </location>
</feature>
<dbReference type="SUPFAM" id="SSF81296">
    <property type="entry name" value="E set domains"/>
    <property type="match status" value="1"/>
</dbReference>
<dbReference type="SMART" id="SM00320">
    <property type="entry name" value="WD40"/>
    <property type="match status" value="5"/>
</dbReference>
<keyword evidence="3" id="KW-0443">Lipid metabolism</keyword>
<keyword evidence="3" id="KW-1207">Sterol metabolism</keyword>
<dbReference type="Proteomes" id="UP001473302">
    <property type="component" value="Unassembled WGS sequence"/>
</dbReference>
<dbReference type="Pfam" id="PF02752">
    <property type="entry name" value="Arrestin_C"/>
    <property type="match status" value="1"/>
</dbReference>
<feature type="region of interest" description="Disordered" evidence="6">
    <location>
        <begin position="347"/>
        <end position="374"/>
    </location>
</feature>
<feature type="transmembrane region" description="Helical" evidence="7">
    <location>
        <begin position="617"/>
        <end position="635"/>
    </location>
</feature>
<evidence type="ECO:0000313" key="10">
    <source>
        <dbReference type="Proteomes" id="UP001473302"/>
    </source>
</evidence>
<evidence type="ECO:0000256" key="1">
    <source>
        <dbReference type="ARBA" id="ARBA00004557"/>
    </source>
</evidence>
<comment type="caution">
    <text evidence="9">The sequence shown here is derived from an EMBL/GenBank/DDBJ whole genome shotgun (WGS) entry which is preliminary data.</text>
</comment>
<dbReference type="PANTHER" id="PTHR11188">
    <property type="entry name" value="ARRESTIN DOMAIN CONTAINING PROTEIN"/>
    <property type="match status" value="1"/>
</dbReference>
<feature type="transmembrane region" description="Helical" evidence="7">
    <location>
        <begin position="647"/>
        <end position="670"/>
    </location>
</feature>
<evidence type="ECO:0000313" key="9">
    <source>
        <dbReference type="EMBL" id="GAA5808901.1"/>
    </source>
</evidence>
<keyword evidence="2" id="KW-0153">Cholesterol metabolism</keyword>
<accession>A0ABP9YPV3</accession>
<keyword evidence="3" id="KW-0753">Steroid metabolism</keyword>
<sequence>MLSNPIQLVHTSDFHINVENEHILLHGNMDESSGVILRGSVVFNCHETTKVRSISLKFVGKAKVDWTEGLGSHQRHYKDEKTIIKHEWSFLPPNKKTYHLPQGHYKWDFELPLPGDLPESVQNELGQVYYRLKATVERPTFLINYNDKKMLRVSRVLLPSSLELTQSLVISNVWVDKISYDISVPTKVFSMGSLIPITFALAPIAQDLRVRSVSCVLKEYTTLSADEHSKMEGKVINHLRDESFDEWTKTELLSVPDFHSRLIQADSFCDLIKIKHKLKFTVSLTNADGHISELRAAIPIIISEVSPEEDENALPAYEDAWKSAPYDPQQVAALIARGDLPPSIAITAPNEAASSANRTLSSSDTEEENDHLASPWEGIDISRVPSYTTAIRSNRLYSFSGSLPGYDAVPGRISNTLSILQDPKDFIDAHVWQFSPYIHATNVIPPNECQYIAEQIHIEIGRHNDISTSFLLNTLSLHNVLTTSYITWQGGFFSLQDICVTTPEANCLLYSPLTYWNLNETLIKQDTNHKQTINHYLRSSNLQHPYATMGNVTQDSNHQFLSADSFIFTILLKQTPTSLLQWDILRKHALQKFNFTVNQLNVPNTILQYKLKILPPISYHTLTVVLVSISLFFLIKKQFGKSDLIKSKSGLCVATLFLSLACYTTSLGVFDFFRVNVQVTPWFLQILVCTTATLEHALLLTWAVVSSLQQVGILMTSTLIGELMVLAIGNSTNVRNVQKFCTFTSVALGRGSLSDLDNDEPKSNIQEDYCQKFKSKRALNAFLLSIILLYLNLFSAETNTLEQDEFKLNQLISISNRFWLVLNPSYDTVYLNIRSPYIIQLFPDTLRLNQITLDYSNKLSKFVSSTIQDGQFNLLDYLNIVLVSLLSINVPGVLLFVIMVGILMWMTPYIRERTLLPILRALFIQLFTLLMGIVSRIILVKADSIIRRVESDYNEDGIHLGAISLQSEYNKLQNQNTIQNITVGTLNGKHISDICQLDSGPNLILSLDQDHQIILWDLKKSEWIARLDKVKKVNGIWIAEKRNDSNNRRCVSRQLIRAKCIAIDPQENWVTAGFEDGIVGIWNIKNLHLEHEIDTTSNELRRHQGKDPVIKVLILDHIVLSVNKSGILREYNMETGDIIQCIDSGHAREITAIQVLPNSIFTASKDGIIKGWKRSTFQGISQWKLLFTINGHDGHSITCLTAQLLNDELGIIVTGSTDGSVKVWNCYSGQTICTLSKGGIIEKCNLQRPLLQFSKVILPNNTKQDLILSNHTDAVCQIVVTPIEKPEFKNDQCPNCRTIINTGFFVASCSLDETVLVWRLNCTQISEVGCIQCAKNYHGHNSTRSSWRSVQDKSPFTKPSTPSLRLQQKKKNLNPSNRETKSPSKELTLQPLFLGKVNQFSGRGIVFCKDMILAGIRHTQPGSIQQDGWQSWFVCLQYYEPPPLEEETFLIPVITHNLQTSEINRKKTTKASSSVWNQFLLYTFGLKKAAGRKPFERKTKKKNQMVIEQEEIEKEAYTVLPFSNIKYVVKTDGHGLSCDYGNFIKVISFDNPSKKYI</sequence>
<evidence type="ECO:0000256" key="4">
    <source>
        <dbReference type="ARBA" id="ARBA00045958"/>
    </source>
</evidence>
<dbReference type="InterPro" id="IPR011021">
    <property type="entry name" value="Arrestin-like_N"/>
</dbReference>
<dbReference type="Pfam" id="PF00339">
    <property type="entry name" value="Arrestin_N"/>
    <property type="match status" value="1"/>
</dbReference>
<protein>
    <recommendedName>
        <fullName evidence="8">SSD domain-containing protein</fullName>
    </recommendedName>
</protein>
<keyword evidence="10" id="KW-1185">Reference proteome</keyword>
<keyword evidence="7" id="KW-0812">Transmembrane</keyword>
<dbReference type="SMART" id="SM01017">
    <property type="entry name" value="Arrestin_C"/>
    <property type="match status" value="1"/>
</dbReference>
<proteinExistence type="predicted"/>
<evidence type="ECO:0000256" key="3">
    <source>
        <dbReference type="ARBA" id="ARBA00023166"/>
    </source>
</evidence>
<name>A0ABP9YPV3_9FUNG</name>
<dbReference type="Pfam" id="PF12349">
    <property type="entry name" value="Sterol-sensing"/>
    <property type="match status" value="1"/>
</dbReference>
<dbReference type="EMBL" id="BAABUK010000004">
    <property type="protein sequence ID" value="GAA5808901.1"/>
    <property type="molecule type" value="Genomic_DNA"/>
</dbReference>
<dbReference type="InterPro" id="IPR001680">
    <property type="entry name" value="WD40_rpt"/>
</dbReference>
<evidence type="ECO:0000256" key="5">
    <source>
        <dbReference type="PROSITE-ProRule" id="PRU00221"/>
    </source>
</evidence>
<comment type="function">
    <text evidence="4">Escort protein required for cholesterol as well as lipid homeostasis. Regulates export of the SCAP-SREBP complex from the endoplasmic reticulum to the Golgi upon low cholesterol, thereby regulating the processing of sterol regulatory element-binding proteins (SREBPs) SREBF1/SREBP1 and SREBF2/SREBP2. At high sterol concentrations, formation of a ternary complex with INSIG (INSIG1 or INSIG2) leads to mask the ER export signal in SCAP, promoting retention of the complex in the endoplasmic reticulum. Low sterol concentrations trigger release of INSIG, a conformational change in the SSD domain of SCAP, unmasking of the ER export signal, promoting recruitment into COPII-coated vesicles and transport of the SCAP-SREBP to the Golgi: in the Golgi, SREBPs are then processed, releasing the transcription factor fragment of SREBPs from the membrane, its import into the nucleus and up-regulation of LDLR, INSIG1 and the mevalonate pathway. Binds cholesterol via its SSD domain.</text>
</comment>
<keyword evidence="5" id="KW-0853">WD repeat</keyword>
<feature type="transmembrane region" description="Helical" evidence="7">
    <location>
        <begin position="778"/>
        <end position="796"/>
    </location>
</feature>